<dbReference type="RefSeq" id="WP_069460487.1">
    <property type="nucleotide sequence ID" value="NZ_LYBW01000062.1"/>
</dbReference>
<comment type="caution">
    <text evidence="1">The sequence shown here is derived from an EMBL/GenBank/DDBJ whole genome shotgun (WGS) entry which is preliminary data.</text>
</comment>
<dbReference type="AlphaFoldDB" id="A0A1E3V6N1"/>
<dbReference type="Proteomes" id="UP000094342">
    <property type="component" value="Unassembled WGS sequence"/>
</dbReference>
<name>A0A1E3V6N1_9HYPH</name>
<sequence>MLENAAELTCHLKLDGHCRGSRLRRNIKAPVAIGNVTKAPSWPMPQSNKEESQPKLEFQFKVFISDDTFHIVD</sequence>
<dbReference type="EMBL" id="LYBW01000062">
    <property type="protein sequence ID" value="ODR89087.1"/>
    <property type="molecule type" value="Genomic_DNA"/>
</dbReference>
<protein>
    <submittedName>
        <fullName evidence="1">Uncharacterized protein</fullName>
    </submittedName>
</protein>
<proteinExistence type="predicted"/>
<keyword evidence="2" id="KW-1185">Reference proteome</keyword>
<organism evidence="1 2">
    <name type="scientific">Sinorhizobium alkalisoli</name>
    <dbReference type="NCBI Taxonomy" id="1752398"/>
    <lineage>
        <taxon>Bacteria</taxon>
        <taxon>Pseudomonadati</taxon>
        <taxon>Pseudomonadota</taxon>
        <taxon>Alphaproteobacteria</taxon>
        <taxon>Hyphomicrobiales</taxon>
        <taxon>Rhizobiaceae</taxon>
        <taxon>Sinorhizobium/Ensifer group</taxon>
        <taxon>Sinorhizobium</taxon>
    </lineage>
</organism>
<evidence type="ECO:0000313" key="1">
    <source>
        <dbReference type="EMBL" id="ODR89087.1"/>
    </source>
</evidence>
<accession>A0A1E3V6N1</accession>
<gene>
    <name evidence="1" type="ORF">A8M32_21770</name>
</gene>
<evidence type="ECO:0000313" key="2">
    <source>
        <dbReference type="Proteomes" id="UP000094342"/>
    </source>
</evidence>
<reference evidence="2" key="1">
    <citation type="submission" date="2016-05" db="EMBL/GenBank/DDBJ databases">
        <authorList>
            <person name="Li Y."/>
        </authorList>
    </citation>
    <scope>NUCLEOTIDE SEQUENCE [LARGE SCALE GENOMIC DNA]</scope>
    <source>
        <strain evidence="2">YIC4027</strain>
    </source>
</reference>